<sequence>MSNTNRIAVAAALPRIFKEITEVNAKWHLHPDGTPKPRDEEFEPRCILLMFSELMEAFEGIRKGNQPDSHLPQYPSESVEIVDLFIRGIDFVVFADDTVLRKALLTNIHNDSTTRAIAGLSKIEFYAMVTMILNKAYDDVNVGIASLIDTVIAYCDIHDIPLMEIYEAKMEYNRNRADHKAEARASVGGKQF</sequence>
<accession>A0A0F6SJ51</accession>
<evidence type="ECO:0000313" key="1">
    <source>
        <dbReference type="EMBL" id="AKF13593.1"/>
    </source>
</evidence>
<reference evidence="1 2" key="1">
    <citation type="submission" date="2015-04" db="EMBL/GenBank/DDBJ databases">
        <authorList>
            <person name="Hodson T.S."/>
            <person name="Hyde J.R."/>
            <person name="Schouten J.T."/>
            <person name="Crockett J.T."/>
            <person name="Smith T.A."/>
            <person name="Merrill B.D."/>
            <person name="Crook M.B."/>
            <person name="Griffitts J.S."/>
            <person name="Burnett S.H."/>
            <person name="Grose J.H."/>
            <person name="Breakwell D.P."/>
        </authorList>
    </citation>
    <scope>NUCLEOTIDE SEQUENCE [LARGE SCALE GENOMIC DNA]</scope>
</reference>
<dbReference type="RefSeq" id="YP_009212570.1">
    <property type="nucleotide sequence ID" value="NC_028945.1"/>
</dbReference>
<keyword evidence="2" id="KW-1185">Reference proteome</keyword>
<organism evidence="1 2">
    <name type="scientific">Sinorhizobium phage phiN3</name>
    <dbReference type="NCBI Taxonomy" id="1647405"/>
    <lineage>
        <taxon>Viruses</taxon>
        <taxon>Duplodnaviria</taxon>
        <taxon>Heunggongvirae</taxon>
        <taxon>Uroviricota</taxon>
        <taxon>Caudoviricetes</taxon>
        <taxon>Emdodecavirus</taxon>
        <taxon>Emdodecavirus N3</taxon>
    </lineage>
</organism>
<gene>
    <name evidence="1" type="ORF">PHIN3_330</name>
</gene>
<protein>
    <submittedName>
        <fullName evidence="1">Uncharacterized protein</fullName>
    </submittedName>
</protein>
<proteinExistence type="predicted"/>
<name>A0A0F6SJ51_9CAUD</name>
<dbReference type="Proteomes" id="UP000202958">
    <property type="component" value="Segment"/>
</dbReference>
<dbReference type="KEGG" id="vg:26639065"/>
<evidence type="ECO:0000313" key="2">
    <source>
        <dbReference type="Proteomes" id="UP000202958"/>
    </source>
</evidence>
<dbReference type="GeneID" id="26639065"/>
<dbReference type="EMBL" id="KR052482">
    <property type="protein sequence ID" value="AKF13593.1"/>
    <property type="molecule type" value="Genomic_DNA"/>
</dbReference>